<evidence type="ECO:0000313" key="2">
    <source>
        <dbReference type="Proteomes" id="UP000216446"/>
    </source>
</evidence>
<dbReference type="SUPFAM" id="SSF47240">
    <property type="entry name" value="Ferritin-like"/>
    <property type="match status" value="1"/>
</dbReference>
<keyword evidence="2" id="KW-1185">Reference proteome</keyword>
<reference evidence="1 2" key="1">
    <citation type="submission" date="2016-11" db="EMBL/GenBank/DDBJ databases">
        <title>Study of marine rhodopsin-containing bacteria.</title>
        <authorList>
            <person name="Yoshizawa S."/>
            <person name="Kumagai Y."/>
            <person name="Kogure K."/>
        </authorList>
    </citation>
    <scope>NUCLEOTIDE SEQUENCE [LARGE SCALE GENOMIC DNA]</scope>
    <source>
        <strain evidence="1 2">SG-29</strain>
    </source>
</reference>
<dbReference type="InParanoid" id="A0A259TX43"/>
<name>A0A259TX43_9BACT</name>
<gene>
    <name evidence="1" type="ORF">BSZ36_04255</name>
</gene>
<protein>
    <recommendedName>
        <fullName evidence="3">Rubrerythrin family protein</fullName>
    </recommendedName>
</protein>
<dbReference type="Gene3D" id="1.20.1260.10">
    <property type="match status" value="1"/>
</dbReference>
<proteinExistence type="predicted"/>
<evidence type="ECO:0000313" key="1">
    <source>
        <dbReference type="EMBL" id="OZC02266.1"/>
    </source>
</evidence>
<accession>A0A259TX43</accession>
<dbReference type="InterPro" id="IPR009078">
    <property type="entry name" value="Ferritin-like_SF"/>
</dbReference>
<sequence length="257" mass="28608">MPRLRTSADWRDIFARNTTADRPIPWDEPIRWTPEDRRAIVASIQEFQLGEQSEGRYLRLCADRYAARTGDVDYPKAMRLFVGEEVRHAAELARLLTGAGERLKTTTPLDGAFRIVRKLGSGDGLEVCLRVLVTAEIVALSYYAALRDATECPVTRALCTQILRDESAHVRFHAERLALFQAARWPLARGIVRAAHRALMAGTTLAVWAGAHRRVFRRAGLSYADVATDTSRALSRRVLRVEADAHAPIPSALPIAA</sequence>
<dbReference type="OrthoDB" id="268439at2"/>
<dbReference type="AlphaFoldDB" id="A0A259TX43"/>
<dbReference type="CDD" id="cd00657">
    <property type="entry name" value="Ferritin_like"/>
    <property type="match status" value="1"/>
</dbReference>
<dbReference type="Proteomes" id="UP000216446">
    <property type="component" value="Unassembled WGS sequence"/>
</dbReference>
<comment type="caution">
    <text evidence="1">The sequence shown here is derived from an EMBL/GenBank/DDBJ whole genome shotgun (WGS) entry which is preliminary data.</text>
</comment>
<dbReference type="InterPro" id="IPR012347">
    <property type="entry name" value="Ferritin-like"/>
</dbReference>
<evidence type="ECO:0008006" key="3">
    <source>
        <dbReference type="Google" id="ProtNLM"/>
    </source>
</evidence>
<dbReference type="RefSeq" id="WP_094546338.1">
    <property type="nucleotide sequence ID" value="NZ_MQWB01000001.1"/>
</dbReference>
<dbReference type="EMBL" id="MQWB01000001">
    <property type="protein sequence ID" value="OZC02266.1"/>
    <property type="molecule type" value="Genomic_DNA"/>
</dbReference>
<organism evidence="1 2">
    <name type="scientific">Rubricoccus marinus</name>
    <dbReference type="NCBI Taxonomy" id="716817"/>
    <lineage>
        <taxon>Bacteria</taxon>
        <taxon>Pseudomonadati</taxon>
        <taxon>Rhodothermota</taxon>
        <taxon>Rhodothermia</taxon>
        <taxon>Rhodothermales</taxon>
        <taxon>Rubricoccaceae</taxon>
        <taxon>Rubricoccus</taxon>
    </lineage>
</organism>